<dbReference type="GO" id="GO:0046872">
    <property type="term" value="F:metal ion binding"/>
    <property type="evidence" value="ECO:0007669"/>
    <property type="project" value="UniProtKB-KW"/>
</dbReference>
<dbReference type="SUPFAM" id="SSF52540">
    <property type="entry name" value="P-loop containing nucleoside triphosphate hydrolases"/>
    <property type="match status" value="1"/>
</dbReference>
<evidence type="ECO:0000313" key="15">
    <source>
        <dbReference type="EMBL" id="APG64198.1"/>
    </source>
</evidence>
<dbReference type="EMBL" id="CP018155">
    <property type="protein sequence ID" value="APG64198.1"/>
    <property type="molecule type" value="Genomic_DNA"/>
</dbReference>
<dbReference type="GO" id="GO:0005737">
    <property type="term" value="C:cytoplasm"/>
    <property type="evidence" value="ECO:0007669"/>
    <property type="project" value="TreeGrafter"/>
</dbReference>
<dbReference type="InterPro" id="IPR004589">
    <property type="entry name" value="DNA_helicase_ATP-dep_RecQ"/>
</dbReference>
<dbReference type="FunFam" id="3.40.50.300:FF:001389">
    <property type="entry name" value="ATP-dependent DNA helicase RecQ"/>
    <property type="match status" value="1"/>
</dbReference>
<evidence type="ECO:0000259" key="13">
    <source>
        <dbReference type="PROSITE" id="PS51192"/>
    </source>
</evidence>
<feature type="domain" description="Helicase ATP-binding" evidence="13">
    <location>
        <begin position="25"/>
        <end position="193"/>
    </location>
</feature>
<evidence type="ECO:0000313" key="16">
    <source>
        <dbReference type="Proteomes" id="UP000181898"/>
    </source>
</evidence>
<accession>A0A1L3JGD8</accession>
<dbReference type="SMART" id="SM00487">
    <property type="entry name" value="DEXDc"/>
    <property type="match status" value="1"/>
</dbReference>
<dbReference type="Gene3D" id="1.10.10.10">
    <property type="entry name" value="Winged helix-like DNA-binding domain superfamily/Winged helix DNA-binding domain"/>
    <property type="match status" value="1"/>
</dbReference>
<name>A0A1L3JGD8_9FLAO</name>
<evidence type="ECO:0000256" key="7">
    <source>
        <dbReference type="ARBA" id="ARBA00023125"/>
    </source>
</evidence>
<evidence type="ECO:0000256" key="4">
    <source>
        <dbReference type="ARBA" id="ARBA00022801"/>
    </source>
</evidence>
<evidence type="ECO:0000256" key="5">
    <source>
        <dbReference type="ARBA" id="ARBA00022806"/>
    </source>
</evidence>
<organism evidence="15 16">
    <name type="scientific">Tenacibaculum todarodis</name>
    <dbReference type="NCBI Taxonomy" id="1850252"/>
    <lineage>
        <taxon>Bacteria</taxon>
        <taxon>Pseudomonadati</taxon>
        <taxon>Bacteroidota</taxon>
        <taxon>Flavobacteriia</taxon>
        <taxon>Flavobacteriales</taxon>
        <taxon>Flavobacteriaceae</taxon>
        <taxon>Tenacibaculum</taxon>
    </lineage>
</organism>
<dbReference type="GO" id="GO:0043590">
    <property type="term" value="C:bacterial nucleoid"/>
    <property type="evidence" value="ECO:0007669"/>
    <property type="project" value="TreeGrafter"/>
</dbReference>
<dbReference type="PROSITE" id="PS51192">
    <property type="entry name" value="HELICASE_ATP_BIND_1"/>
    <property type="match status" value="1"/>
</dbReference>
<dbReference type="PANTHER" id="PTHR13710">
    <property type="entry name" value="DNA HELICASE RECQ FAMILY MEMBER"/>
    <property type="match status" value="1"/>
</dbReference>
<evidence type="ECO:0000256" key="11">
    <source>
        <dbReference type="ARBA" id="ARBA00044535"/>
    </source>
</evidence>
<evidence type="ECO:0000256" key="2">
    <source>
        <dbReference type="ARBA" id="ARBA00022723"/>
    </source>
</evidence>
<dbReference type="PROSITE" id="PS51194">
    <property type="entry name" value="HELICASE_CTER"/>
    <property type="match status" value="1"/>
</dbReference>
<comment type="catalytic activity">
    <reaction evidence="9">
        <text>Couples ATP hydrolysis with the unwinding of duplex DNA by translocating in the 3'-5' direction.</text>
        <dbReference type="EC" id="5.6.2.4"/>
    </reaction>
</comment>
<dbReference type="Pfam" id="PF16124">
    <property type="entry name" value="RecQ_Zn_bind"/>
    <property type="match status" value="1"/>
</dbReference>
<gene>
    <name evidence="15" type="ORF">LPB136_01930</name>
</gene>
<evidence type="ECO:0000256" key="6">
    <source>
        <dbReference type="ARBA" id="ARBA00022840"/>
    </source>
</evidence>
<keyword evidence="16" id="KW-1185">Reference proteome</keyword>
<proteinExistence type="inferred from homology"/>
<dbReference type="InterPro" id="IPR036388">
    <property type="entry name" value="WH-like_DNA-bd_sf"/>
</dbReference>
<evidence type="ECO:0000256" key="1">
    <source>
        <dbReference type="ARBA" id="ARBA00005446"/>
    </source>
</evidence>
<dbReference type="Pfam" id="PF00270">
    <property type="entry name" value="DEAD"/>
    <property type="match status" value="1"/>
</dbReference>
<dbReference type="GO" id="GO:0003677">
    <property type="term" value="F:DNA binding"/>
    <property type="evidence" value="ECO:0007669"/>
    <property type="project" value="UniProtKB-KW"/>
</dbReference>
<dbReference type="EC" id="5.6.2.4" evidence="10"/>
<evidence type="ECO:0000256" key="8">
    <source>
        <dbReference type="ARBA" id="ARBA00023235"/>
    </source>
</evidence>
<keyword evidence="7" id="KW-0238">DNA-binding</keyword>
<feature type="domain" description="Helicase C-terminal" evidence="14">
    <location>
        <begin position="217"/>
        <end position="360"/>
    </location>
</feature>
<keyword evidence="8" id="KW-0413">Isomerase</keyword>
<keyword evidence="6" id="KW-0067">ATP-binding</keyword>
<dbReference type="GO" id="GO:0009378">
    <property type="term" value="F:four-way junction helicase activity"/>
    <property type="evidence" value="ECO:0007669"/>
    <property type="project" value="TreeGrafter"/>
</dbReference>
<protein>
    <recommendedName>
        <fullName evidence="11">ATP-dependent DNA helicase RecQ</fullName>
        <ecNumber evidence="10">5.6.2.4</ecNumber>
    </recommendedName>
    <alternativeName>
        <fullName evidence="12">DNA 3'-5' helicase RecQ</fullName>
    </alternativeName>
</protein>
<keyword evidence="2" id="KW-0479">Metal-binding</keyword>
<dbReference type="GO" id="GO:0006281">
    <property type="term" value="P:DNA repair"/>
    <property type="evidence" value="ECO:0007669"/>
    <property type="project" value="TreeGrafter"/>
</dbReference>
<comment type="similarity">
    <text evidence="1">Belongs to the helicase family. RecQ subfamily.</text>
</comment>
<dbReference type="InterPro" id="IPR027417">
    <property type="entry name" value="P-loop_NTPase"/>
</dbReference>
<dbReference type="InterPro" id="IPR032284">
    <property type="entry name" value="RecQ_Zn-bd"/>
</dbReference>
<dbReference type="Pfam" id="PF00271">
    <property type="entry name" value="Helicase_C"/>
    <property type="match status" value="1"/>
</dbReference>
<evidence type="ECO:0000256" key="9">
    <source>
        <dbReference type="ARBA" id="ARBA00034617"/>
    </source>
</evidence>
<evidence type="ECO:0000256" key="10">
    <source>
        <dbReference type="ARBA" id="ARBA00034808"/>
    </source>
</evidence>
<reference evidence="15 16" key="1">
    <citation type="submission" date="2016-11" db="EMBL/GenBank/DDBJ databases">
        <title>Tenacibaculum sp. LPB0136, isolated from marine environment.</title>
        <authorList>
            <person name="Kim E."/>
            <person name="Yi H."/>
        </authorList>
    </citation>
    <scope>NUCLEOTIDE SEQUENCE [LARGE SCALE GENOMIC DNA]</scope>
    <source>
        <strain evidence="15 16">LPB0136</strain>
    </source>
</reference>
<dbReference type="GO" id="GO:0043138">
    <property type="term" value="F:3'-5' DNA helicase activity"/>
    <property type="evidence" value="ECO:0007669"/>
    <property type="project" value="UniProtKB-EC"/>
</dbReference>
<dbReference type="Proteomes" id="UP000181898">
    <property type="component" value="Chromosome"/>
</dbReference>
<keyword evidence="4" id="KW-0378">Hydrolase</keyword>
<dbReference type="NCBIfam" id="TIGR00614">
    <property type="entry name" value="recQ_fam"/>
    <property type="match status" value="1"/>
</dbReference>
<evidence type="ECO:0000259" key="14">
    <source>
        <dbReference type="PROSITE" id="PS51194"/>
    </source>
</evidence>
<dbReference type="AlphaFoldDB" id="A0A1L3JGD8"/>
<dbReference type="GO" id="GO:0005524">
    <property type="term" value="F:ATP binding"/>
    <property type="evidence" value="ECO:0007669"/>
    <property type="project" value="UniProtKB-KW"/>
</dbReference>
<dbReference type="KEGG" id="ten:LPB136_01930"/>
<dbReference type="RefSeq" id="WP_072554522.1">
    <property type="nucleotide sequence ID" value="NZ_CP018155.1"/>
</dbReference>
<dbReference type="OrthoDB" id="9763310at2"/>
<dbReference type="PANTHER" id="PTHR13710:SF105">
    <property type="entry name" value="ATP-DEPENDENT DNA HELICASE Q1"/>
    <property type="match status" value="1"/>
</dbReference>
<dbReference type="InterPro" id="IPR011545">
    <property type="entry name" value="DEAD/DEAH_box_helicase_dom"/>
</dbReference>
<dbReference type="CDD" id="cd17920">
    <property type="entry name" value="DEXHc_RecQ"/>
    <property type="match status" value="1"/>
</dbReference>
<evidence type="ECO:0000256" key="12">
    <source>
        <dbReference type="ARBA" id="ARBA00044550"/>
    </source>
</evidence>
<dbReference type="Gene3D" id="3.40.50.300">
    <property type="entry name" value="P-loop containing nucleotide triphosphate hydrolases"/>
    <property type="match status" value="2"/>
</dbReference>
<dbReference type="InterPro" id="IPR014001">
    <property type="entry name" value="Helicase_ATP-bd"/>
</dbReference>
<sequence>MISPLEILQQYWKHTSFREPQAEIINAVLAKQNTIALLPTGGGKSVCFQVPGVILDGICIVISPLIALMQDQVEGLQKRGIKATTIPSKSTPDEIVTIFDNLKFGSYKFLYISPERLQSRLIQQKIKELNVSIIAIDEAHCISEWGHDFRPSYRNISKLRELKPEATTIALTASATKKVLEDISKSLALEKPKIFKKSFFRDNLAYQIYTIEDKLYRLKQIFTKTTSPAIVYVNSRKKTAQISNFLNANGFKSSFYNGGLSNIEKQVAFENWMTEKTPIMVATNAFGMGIDKANVKVVVHYDFPNSIENYLQEAGRAGRNGKKSFAVLLKNANDIRSFKEQTEMSLPSLSEVKEIHKKLYQNFQIAKGELLETIYDFNFLEFCKKYNFTPSKAATVLTLLVNNGIIEVTNNFAKKSSLLFNANSSKILNHKSDKHFIKTLLRSYGGLFEQETKINEFILAKKAGITSNQVITNLERLDTEGLLTYKQATNNSEVKFLQAREDDRTINRNSREITQFLSQKKQKAANIVAFIENDSICRNIQLLSYFGEKKAAKCKMCDVCLAEQKTKSTISEKEILTLITEKELLSSKEICTFLDADEQDILVHLRQLLSEEKLGLNNQNKFYKK</sequence>
<dbReference type="GO" id="GO:0016787">
    <property type="term" value="F:hydrolase activity"/>
    <property type="evidence" value="ECO:0007669"/>
    <property type="project" value="UniProtKB-KW"/>
</dbReference>
<dbReference type="InterPro" id="IPR001650">
    <property type="entry name" value="Helicase_C-like"/>
</dbReference>
<evidence type="ECO:0000256" key="3">
    <source>
        <dbReference type="ARBA" id="ARBA00022741"/>
    </source>
</evidence>
<keyword evidence="3" id="KW-0547">Nucleotide-binding</keyword>
<keyword evidence="5 15" id="KW-0347">Helicase</keyword>
<dbReference type="GO" id="GO:0030894">
    <property type="term" value="C:replisome"/>
    <property type="evidence" value="ECO:0007669"/>
    <property type="project" value="TreeGrafter"/>
</dbReference>
<dbReference type="STRING" id="1850252.LPB136_01930"/>
<dbReference type="GO" id="GO:0006310">
    <property type="term" value="P:DNA recombination"/>
    <property type="evidence" value="ECO:0007669"/>
    <property type="project" value="InterPro"/>
</dbReference>
<dbReference type="SMART" id="SM00490">
    <property type="entry name" value="HELICc"/>
    <property type="match status" value="1"/>
</dbReference>